<dbReference type="OrthoDB" id="7350221at2"/>
<evidence type="ECO:0000313" key="4">
    <source>
        <dbReference type="Proteomes" id="UP000193307"/>
    </source>
</evidence>
<feature type="region of interest" description="Disordered" evidence="1">
    <location>
        <begin position="115"/>
        <end position="142"/>
    </location>
</feature>
<organism evidence="3 4">
    <name type="scientific">Pacificibacter marinus</name>
    <dbReference type="NCBI Taxonomy" id="658057"/>
    <lineage>
        <taxon>Bacteria</taxon>
        <taxon>Pseudomonadati</taxon>
        <taxon>Pseudomonadota</taxon>
        <taxon>Alphaproteobacteria</taxon>
        <taxon>Rhodobacterales</taxon>
        <taxon>Roseobacteraceae</taxon>
        <taxon>Pacificibacter</taxon>
    </lineage>
</organism>
<evidence type="ECO:0000313" key="3">
    <source>
        <dbReference type="EMBL" id="SLN69358.1"/>
    </source>
</evidence>
<evidence type="ECO:0000259" key="2">
    <source>
        <dbReference type="Pfam" id="PF20066"/>
    </source>
</evidence>
<dbReference type="STRING" id="658057.SAMN04488032_12016"/>
<evidence type="ECO:0000256" key="1">
    <source>
        <dbReference type="SAM" id="MobiDB-lite"/>
    </source>
</evidence>
<protein>
    <recommendedName>
        <fullName evidence="2">Glyoxalase-related protein domain-containing protein</fullName>
    </recommendedName>
</protein>
<dbReference type="AlphaFoldDB" id="A0A1Y5TQ37"/>
<keyword evidence="4" id="KW-1185">Reference proteome</keyword>
<proteinExistence type="predicted"/>
<gene>
    <name evidence="3" type="ORF">PAM7971_03708</name>
</gene>
<sequence length="142" mass="15477">MNLQSVIEAKSQAKALRASLAAQGTTITHARALELVAHQNGARDWNTLQAKLSRAEPQLFHLNDEVSGHYLGQAFTGRIVALSKVGANTQVSLQLNEPVDTVQFESFSNMRRHIRGMVGPNGRSPRKTSDGTPHLVIDIPSK</sequence>
<dbReference type="InterPro" id="IPR045517">
    <property type="entry name" value="Glyoxalase_8"/>
</dbReference>
<reference evidence="3 4" key="1">
    <citation type="submission" date="2017-03" db="EMBL/GenBank/DDBJ databases">
        <authorList>
            <person name="Afonso C.L."/>
            <person name="Miller P.J."/>
            <person name="Scott M.A."/>
            <person name="Spackman E."/>
            <person name="Goraichik I."/>
            <person name="Dimitrov K.M."/>
            <person name="Suarez D.L."/>
            <person name="Swayne D.E."/>
        </authorList>
    </citation>
    <scope>NUCLEOTIDE SEQUENCE [LARGE SCALE GENOMIC DNA]</scope>
    <source>
        <strain evidence="3 4">CECT 7971</strain>
    </source>
</reference>
<dbReference type="Proteomes" id="UP000193307">
    <property type="component" value="Unassembled WGS sequence"/>
</dbReference>
<name>A0A1Y5TQ37_9RHOB</name>
<dbReference type="EMBL" id="FWFW01000019">
    <property type="protein sequence ID" value="SLN69358.1"/>
    <property type="molecule type" value="Genomic_DNA"/>
</dbReference>
<dbReference type="Pfam" id="PF20066">
    <property type="entry name" value="Glyoxalase_8"/>
    <property type="match status" value="1"/>
</dbReference>
<feature type="domain" description="Glyoxalase-related protein" evidence="2">
    <location>
        <begin position="2"/>
        <end position="138"/>
    </location>
</feature>
<dbReference type="RefSeq" id="WP_085850777.1">
    <property type="nucleotide sequence ID" value="NZ_FNZV01000020.1"/>
</dbReference>
<accession>A0A1Y5TQ37</accession>